<dbReference type="SUPFAM" id="SSF55874">
    <property type="entry name" value="ATPase domain of HSP90 chaperone/DNA topoisomerase II/histidine kinase"/>
    <property type="match status" value="1"/>
</dbReference>
<dbReference type="CDD" id="cd00082">
    <property type="entry name" value="HisKA"/>
    <property type="match status" value="1"/>
</dbReference>
<dbReference type="PANTHER" id="PTHR43065:SF10">
    <property type="entry name" value="PEROXIDE STRESS-ACTIVATED HISTIDINE KINASE MAK3"/>
    <property type="match status" value="1"/>
</dbReference>
<protein>
    <recommendedName>
        <fullName evidence="2">histidine kinase</fullName>
        <ecNumber evidence="2">2.7.13.3</ecNumber>
    </recommendedName>
</protein>
<keyword evidence="4" id="KW-0808">Transferase</keyword>
<evidence type="ECO:0000256" key="7">
    <source>
        <dbReference type="ARBA" id="ARBA00022840"/>
    </source>
</evidence>
<dbReference type="PANTHER" id="PTHR43065">
    <property type="entry name" value="SENSOR HISTIDINE KINASE"/>
    <property type="match status" value="1"/>
</dbReference>
<organism evidence="12 13">
    <name type="scientific">Malaciobacter marinus</name>
    <dbReference type="NCBI Taxonomy" id="505249"/>
    <lineage>
        <taxon>Bacteria</taxon>
        <taxon>Pseudomonadati</taxon>
        <taxon>Campylobacterota</taxon>
        <taxon>Epsilonproteobacteria</taxon>
        <taxon>Campylobacterales</taxon>
        <taxon>Arcobacteraceae</taxon>
        <taxon>Malaciobacter</taxon>
    </lineage>
</organism>
<evidence type="ECO:0000256" key="9">
    <source>
        <dbReference type="SAM" id="Coils"/>
    </source>
</evidence>
<dbReference type="Pfam" id="PF02518">
    <property type="entry name" value="HATPase_c"/>
    <property type="match status" value="1"/>
</dbReference>
<dbReference type="AlphaFoldDB" id="A0A347TH52"/>
<dbReference type="SUPFAM" id="SSF47384">
    <property type="entry name" value="Homodimeric domain of signal transducing histidine kinase"/>
    <property type="match status" value="1"/>
</dbReference>
<keyword evidence="10" id="KW-0472">Membrane</keyword>
<dbReference type="Gene3D" id="1.10.287.130">
    <property type="match status" value="1"/>
</dbReference>
<evidence type="ECO:0000256" key="5">
    <source>
        <dbReference type="ARBA" id="ARBA00022741"/>
    </source>
</evidence>
<keyword evidence="3" id="KW-0597">Phosphoprotein</keyword>
<dbReference type="Pfam" id="PF05228">
    <property type="entry name" value="CHASE4"/>
    <property type="match status" value="1"/>
</dbReference>
<dbReference type="EC" id="2.7.13.3" evidence="2"/>
<keyword evidence="10" id="KW-1133">Transmembrane helix</keyword>
<keyword evidence="10" id="KW-0812">Transmembrane</keyword>
<feature type="coiled-coil region" evidence="9">
    <location>
        <begin position="289"/>
        <end position="318"/>
    </location>
</feature>
<dbReference type="KEGG" id="amar:AMRN_0131"/>
<proteinExistence type="predicted"/>
<comment type="catalytic activity">
    <reaction evidence="1">
        <text>ATP + protein L-histidine = ADP + protein N-phospho-L-histidine.</text>
        <dbReference type="EC" id="2.7.13.3"/>
    </reaction>
</comment>
<keyword evidence="5" id="KW-0547">Nucleotide-binding</keyword>
<dbReference type="Gene3D" id="3.30.565.10">
    <property type="entry name" value="Histidine kinase-like ATPase, C-terminal domain"/>
    <property type="match status" value="1"/>
</dbReference>
<sequence>MKTLFKNRYLVLIIFILYLLTFNILSYNYFLEDFKNLEIKENKKNLSSLINKIDNNLENIYNITNDYAKWDKTYDFILTKNKQYIYELFRSNSNTLADLGLDFMIFQNLNYETIYSNFNKNFELKKDTNEFINQIIQKYNKEEHATILTFENKYFYTVKTNILKTDSTGKIRGYLFAGKEITIKDLDNAAIFDKIKINSKKEKKFNDSLNSRYLHKIDIFATLKDKNINSYLYFYNHNKQIKFSLKVSQKKEIYIKGQKQILIFNTIISSLFIVLLYILYIHTSYQEKLKKQLHEKVREEIEKQRKQEQLLIQQSKLAAMGEMIGNIAHQWRQPLNALGLVMQNMQFAYSMGDLDDKFMERSIKKTNILTSSMSKTIDDFRNFFKPNKTKEYFEINKTVKKAIYLIESTFEHSYIEIEKEFSKEDIEVYGYTNEFSQSILNILSNAKDALIEKKVEDAKVKIRVYKDKNSAIVQIEDNAKGISEDIKDKIFEPYFTTKEEGKGTGIGLYMTKTIIENSMGGAIIVENINLGACFTIKVPISVKENKKLN</sequence>
<evidence type="ECO:0000259" key="11">
    <source>
        <dbReference type="PROSITE" id="PS50109"/>
    </source>
</evidence>
<dbReference type="InterPro" id="IPR036097">
    <property type="entry name" value="HisK_dim/P_sf"/>
</dbReference>
<evidence type="ECO:0000256" key="8">
    <source>
        <dbReference type="ARBA" id="ARBA00023012"/>
    </source>
</evidence>
<dbReference type="InterPro" id="IPR003594">
    <property type="entry name" value="HATPase_dom"/>
</dbReference>
<keyword evidence="8" id="KW-0902">Two-component regulatory system</keyword>
<dbReference type="InterPro" id="IPR036890">
    <property type="entry name" value="HATPase_C_sf"/>
</dbReference>
<evidence type="ECO:0000256" key="1">
    <source>
        <dbReference type="ARBA" id="ARBA00000085"/>
    </source>
</evidence>
<evidence type="ECO:0000256" key="10">
    <source>
        <dbReference type="SAM" id="Phobius"/>
    </source>
</evidence>
<dbReference type="SMART" id="SM00387">
    <property type="entry name" value="HATPase_c"/>
    <property type="match status" value="1"/>
</dbReference>
<name>A0A347TH52_9BACT</name>
<dbReference type="InterPro" id="IPR005467">
    <property type="entry name" value="His_kinase_dom"/>
</dbReference>
<dbReference type="GO" id="GO:0005524">
    <property type="term" value="F:ATP binding"/>
    <property type="evidence" value="ECO:0007669"/>
    <property type="project" value="UniProtKB-KW"/>
</dbReference>
<dbReference type="PRINTS" id="PR00344">
    <property type="entry name" value="BCTRLSENSOR"/>
</dbReference>
<reference evidence="12 13" key="1">
    <citation type="submission" date="2018-08" db="EMBL/GenBank/DDBJ databases">
        <title>Complete genome of the Arcobacter marinus type strain JCM 15502.</title>
        <authorList>
            <person name="Miller W.G."/>
            <person name="Yee E."/>
            <person name="Huynh S."/>
            <person name="Parker C.T."/>
        </authorList>
    </citation>
    <scope>NUCLEOTIDE SEQUENCE [LARGE SCALE GENOMIC DNA]</scope>
    <source>
        <strain evidence="12 13">JCM 15502</strain>
    </source>
</reference>
<evidence type="ECO:0000256" key="2">
    <source>
        <dbReference type="ARBA" id="ARBA00012438"/>
    </source>
</evidence>
<dbReference type="RefSeq" id="WP_118897336.1">
    <property type="nucleotide sequence ID" value="NZ_CP032101.1"/>
</dbReference>
<dbReference type="EMBL" id="CP032101">
    <property type="protein sequence ID" value="AXX85930.1"/>
    <property type="molecule type" value="Genomic_DNA"/>
</dbReference>
<keyword evidence="6 12" id="KW-0418">Kinase</keyword>
<evidence type="ECO:0000256" key="4">
    <source>
        <dbReference type="ARBA" id="ARBA00022679"/>
    </source>
</evidence>
<evidence type="ECO:0000313" key="12">
    <source>
        <dbReference type="EMBL" id="AXX85930.1"/>
    </source>
</evidence>
<keyword evidence="9" id="KW-0175">Coiled coil</keyword>
<feature type="transmembrane region" description="Helical" evidence="10">
    <location>
        <begin position="261"/>
        <end position="281"/>
    </location>
</feature>
<dbReference type="PROSITE" id="PS50109">
    <property type="entry name" value="HIS_KIN"/>
    <property type="match status" value="1"/>
</dbReference>
<evidence type="ECO:0000256" key="6">
    <source>
        <dbReference type="ARBA" id="ARBA00022777"/>
    </source>
</evidence>
<gene>
    <name evidence="12" type="ORF">AMRN_0131</name>
</gene>
<dbReference type="GO" id="GO:0000155">
    <property type="term" value="F:phosphorelay sensor kinase activity"/>
    <property type="evidence" value="ECO:0007669"/>
    <property type="project" value="InterPro"/>
</dbReference>
<keyword evidence="7" id="KW-0067">ATP-binding</keyword>
<evidence type="ECO:0000313" key="13">
    <source>
        <dbReference type="Proteomes" id="UP000264693"/>
    </source>
</evidence>
<feature type="transmembrane region" description="Helical" evidence="10">
    <location>
        <begin position="9"/>
        <end position="30"/>
    </location>
</feature>
<feature type="domain" description="Histidine kinase" evidence="11">
    <location>
        <begin position="326"/>
        <end position="542"/>
    </location>
</feature>
<dbReference type="Proteomes" id="UP000264693">
    <property type="component" value="Chromosome"/>
</dbReference>
<dbReference type="InterPro" id="IPR007892">
    <property type="entry name" value="CHASE4"/>
</dbReference>
<dbReference type="InterPro" id="IPR003661">
    <property type="entry name" value="HisK_dim/P_dom"/>
</dbReference>
<dbReference type="InterPro" id="IPR004358">
    <property type="entry name" value="Sig_transdc_His_kin-like_C"/>
</dbReference>
<accession>A0A347TH52</accession>
<evidence type="ECO:0000256" key="3">
    <source>
        <dbReference type="ARBA" id="ARBA00022553"/>
    </source>
</evidence>